<keyword evidence="1" id="KW-0812">Transmembrane</keyword>
<proteinExistence type="predicted"/>
<dbReference type="EMBL" id="KZ503519">
    <property type="protein sequence ID" value="PKU63133.1"/>
    <property type="molecule type" value="Genomic_DNA"/>
</dbReference>
<reference evidence="2 3" key="2">
    <citation type="journal article" date="2017" name="Nature">
        <title>The Apostasia genome and the evolution of orchids.</title>
        <authorList>
            <person name="Zhang G.Q."/>
            <person name="Liu K.W."/>
            <person name="Li Z."/>
            <person name="Lohaus R."/>
            <person name="Hsiao Y.Y."/>
            <person name="Niu S.C."/>
            <person name="Wang J.Y."/>
            <person name="Lin Y.C."/>
            <person name="Xu Q."/>
            <person name="Chen L.J."/>
            <person name="Yoshida K."/>
            <person name="Fujiwara S."/>
            <person name="Wang Z.W."/>
            <person name="Zhang Y.Q."/>
            <person name="Mitsuda N."/>
            <person name="Wang M."/>
            <person name="Liu G.H."/>
            <person name="Pecoraro L."/>
            <person name="Huang H.X."/>
            <person name="Xiao X.J."/>
            <person name="Lin M."/>
            <person name="Wu X.Y."/>
            <person name="Wu W.L."/>
            <person name="Chen Y.Y."/>
            <person name="Chang S.B."/>
            <person name="Sakamoto S."/>
            <person name="Ohme-Takagi M."/>
            <person name="Yagi M."/>
            <person name="Zeng S.J."/>
            <person name="Shen C.Y."/>
            <person name="Yeh C.M."/>
            <person name="Luo Y.B."/>
            <person name="Tsai W.C."/>
            <person name="Van de Peer Y."/>
            <person name="Liu Z.J."/>
        </authorList>
    </citation>
    <scope>NUCLEOTIDE SEQUENCE [LARGE SCALE GENOMIC DNA]</scope>
    <source>
        <tissue evidence="2">The whole plant</tissue>
    </source>
</reference>
<dbReference type="Proteomes" id="UP000233837">
    <property type="component" value="Unassembled WGS sequence"/>
</dbReference>
<evidence type="ECO:0000256" key="1">
    <source>
        <dbReference type="SAM" id="Phobius"/>
    </source>
</evidence>
<dbReference type="AlphaFoldDB" id="A0A2I0VID0"/>
<evidence type="ECO:0000313" key="3">
    <source>
        <dbReference type="Proteomes" id="UP000233837"/>
    </source>
</evidence>
<keyword evidence="1" id="KW-0472">Membrane</keyword>
<name>A0A2I0VID0_9ASPA</name>
<keyword evidence="1" id="KW-1133">Transmembrane helix</keyword>
<feature type="transmembrane region" description="Helical" evidence="1">
    <location>
        <begin position="158"/>
        <end position="181"/>
    </location>
</feature>
<feature type="transmembrane region" description="Helical" evidence="1">
    <location>
        <begin position="90"/>
        <end position="111"/>
    </location>
</feature>
<sequence>MLRGRDIFQSFFTRFPLLLECFMDSIVFENLDSWVTILRLLCGEYHLLENSVTQRNDLLSEETIEPSFTANHASPALLGVGEDLFLTRFLVTWLGTFVFSLRVGFVSYSALLAGTQLSQGQHHSLTPIILAKIYRSLRVASKATSLELPNQTFLWHYLYGWIHLHILGAFSCLKCPLYFLVRGYAIILQLSQVCATLESERIHLIFFASHLVTNRFSLVYLLDAVSLPPHLRGTVVTYRHDRQGRCMLIRSRQVLAVIEYLISMYPG</sequence>
<accession>A0A2I0VID0</accession>
<organism evidence="2 3">
    <name type="scientific">Dendrobium catenatum</name>
    <dbReference type="NCBI Taxonomy" id="906689"/>
    <lineage>
        <taxon>Eukaryota</taxon>
        <taxon>Viridiplantae</taxon>
        <taxon>Streptophyta</taxon>
        <taxon>Embryophyta</taxon>
        <taxon>Tracheophyta</taxon>
        <taxon>Spermatophyta</taxon>
        <taxon>Magnoliopsida</taxon>
        <taxon>Liliopsida</taxon>
        <taxon>Asparagales</taxon>
        <taxon>Orchidaceae</taxon>
        <taxon>Epidendroideae</taxon>
        <taxon>Malaxideae</taxon>
        <taxon>Dendrobiinae</taxon>
        <taxon>Dendrobium</taxon>
    </lineage>
</organism>
<evidence type="ECO:0008006" key="4">
    <source>
        <dbReference type="Google" id="ProtNLM"/>
    </source>
</evidence>
<evidence type="ECO:0000313" key="2">
    <source>
        <dbReference type="EMBL" id="PKU63133.1"/>
    </source>
</evidence>
<gene>
    <name evidence="2" type="ORF">MA16_Dca027150</name>
</gene>
<reference evidence="2 3" key="1">
    <citation type="journal article" date="2016" name="Sci. Rep.">
        <title>The Dendrobium catenatum Lindl. genome sequence provides insights into polysaccharide synthase, floral development and adaptive evolution.</title>
        <authorList>
            <person name="Zhang G.Q."/>
            <person name="Xu Q."/>
            <person name="Bian C."/>
            <person name="Tsai W.C."/>
            <person name="Yeh C.M."/>
            <person name="Liu K.W."/>
            <person name="Yoshida K."/>
            <person name="Zhang L.S."/>
            <person name="Chang S.B."/>
            <person name="Chen F."/>
            <person name="Shi Y."/>
            <person name="Su Y.Y."/>
            <person name="Zhang Y.Q."/>
            <person name="Chen L.J."/>
            <person name="Yin Y."/>
            <person name="Lin M."/>
            <person name="Huang H."/>
            <person name="Deng H."/>
            <person name="Wang Z.W."/>
            <person name="Zhu S.L."/>
            <person name="Zhao X."/>
            <person name="Deng C."/>
            <person name="Niu S.C."/>
            <person name="Huang J."/>
            <person name="Wang M."/>
            <person name="Liu G.H."/>
            <person name="Yang H.J."/>
            <person name="Xiao X.J."/>
            <person name="Hsiao Y.Y."/>
            <person name="Wu W.L."/>
            <person name="Chen Y.Y."/>
            <person name="Mitsuda N."/>
            <person name="Ohme-Takagi M."/>
            <person name="Luo Y.B."/>
            <person name="Van de Peer Y."/>
            <person name="Liu Z.J."/>
        </authorList>
    </citation>
    <scope>NUCLEOTIDE SEQUENCE [LARGE SCALE GENOMIC DNA]</scope>
    <source>
        <tissue evidence="2">The whole plant</tissue>
    </source>
</reference>
<keyword evidence="3" id="KW-1185">Reference proteome</keyword>
<protein>
    <recommendedName>
        <fullName evidence="4">Aminotransferase-like plant mobile domain-containing protein</fullName>
    </recommendedName>
</protein>